<evidence type="ECO:0000259" key="8">
    <source>
        <dbReference type="PROSITE" id="PS50110"/>
    </source>
</evidence>
<organism evidence="9 10">
    <name type="scientific">Thalassolituus marinus</name>
    <dbReference type="NCBI Taxonomy" id="671053"/>
    <lineage>
        <taxon>Bacteria</taxon>
        <taxon>Pseudomonadati</taxon>
        <taxon>Pseudomonadota</taxon>
        <taxon>Gammaproteobacteria</taxon>
        <taxon>Oceanospirillales</taxon>
        <taxon>Oceanospirillaceae</taxon>
        <taxon>Thalassolituus</taxon>
    </lineage>
</organism>
<feature type="domain" description="Response regulatory" evidence="8">
    <location>
        <begin position="421"/>
        <end position="535"/>
    </location>
</feature>
<dbReference type="Pfam" id="PF00072">
    <property type="entry name" value="Response_reg"/>
    <property type="match status" value="2"/>
</dbReference>
<feature type="domain" description="Response regulatory" evidence="8">
    <location>
        <begin position="19"/>
        <end position="143"/>
    </location>
</feature>
<proteinExistence type="predicted"/>
<dbReference type="CDD" id="cd00082">
    <property type="entry name" value="HisKA"/>
    <property type="match status" value="1"/>
</dbReference>
<name>A0ABS7ZLI9_9GAMM</name>
<evidence type="ECO:0000313" key="9">
    <source>
        <dbReference type="EMBL" id="MCA6062591.1"/>
    </source>
</evidence>
<feature type="modified residue" description="4-aspartylphosphate" evidence="6">
    <location>
        <position position="470"/>
    </location>
</feature>
<dbReference type="InterPro" id="IPR005467">
    <property type="entry name" value="His_kinase_dom"/>
</dbReference>
<dbReference type="RefSeq" id="WP_225671753.1">
    <property type="nucleotide sequence ID" value="NZ_JAEDAH010000013.1"/>
</dbReference>
<dbReference type="Gene3D" id="3.30.565.10">
    <property type="entry name" value="Histidine kinase-like ATPase, C-terminal domain"/>
    <property type="match status" value="1"/>
</dbReference>
<evidence type="ECO:0000259" key="7">
    <source>
        <dbReference type="PROSITE" id="PS50109"/>
    </source>
</evidence>
<dbReference type="Gene3D" id="3.40.50.2300">
    <property type="match status" value="2"/>
</dbReference>
<dbReference type="Pfam" id="PF00512">
    <property type="entry name" value="HisKA"/>
    <property type="match status" value="1"/>
</dbReference>
<dbReference type="SUPFAM" id="SSF52172">
    <property type="entry name" value="CheY-like"/>
    <property type="match status" value="2"/>
</dbReference>
<dbReference type="Pfam" id="PF02518">
    <property type="entry name" value="HATPase_c"/>
    <property type="match status" value="1"/>
</dbReference>
<gene>
    <name evidence="9" type="ORF">I9W95_03125</name>
</gene>
<dbReference type="InterPro" id="IPR004358">
    <property type="entry name" value="Sig_transdc_His_kin-like_C"/>
</dbReference>
<dbReference type="InterPro" id="IPR003661">
    <property type="entry name" value="HisK_dim/P_dom"/>
</dbReference>
<evidence type="ECO:0000313" key="10">
    <source>
        <dbReference type="Proteomes" id="UP000714380"/>
    </source>
</evidence>
<dbReference type="CDD" id="cd16922">
    <property type="entry name" value="HATPase_EvgS-ArcB-TorS-like"/>
    <property type="match status" value="1"/>
</dbReference>
<dbReference type="PANTHER" id="PTHR43047">
    <property type="entry name" value="TWO-COMPONENT HISTIDINE PROTEIN KINASE"/>
    <property type="match status" value="1"/>
</dbReference>
<dbReference type="SUPFAM" id="SSF47384">
    <property type="entry name" value="Homodimeric domain of signal transducing histidine kinase"/>
    <property type="match status" value="1"/>
</dbReference>
<comment type="caution">
    <text evidence="9">The sequence shown here is derived from an EMBL/GenBank/DDBJ whole genome shotgun (WGS) entry which is preliminary data.</text>
</comment>
<dbReference type="PRINTS" id="PR00344">
    <property type="entry name" value="BCTRLSENSOR"/>
</dbReference>
<dbReference type="SUPFAM" id="SSF55874">
    <property type="entry name" value="ATPase domain of HSP90 chaperone/DNA topoisomerase II/histidine kinase"/>
    <property type="match status" value="1"/>
</dbReference>
<dbReference type="InterPro" id="IPR001789">
    <property type="entry name" value="Sig_transdc_resp-reg_receiver"/>
</dbReference>
<evidence type="ECO:0000256" key="5">
    <source>
        <dbReference type="ARBA" id="ARBA00022777"/>
    </source>
</evidence>
<keyword evidence="5" id="KW-0418">Kinase</keyword>
<protein>
    <recommendedName>
        <fullName evidence="2">histidine kinase</fullName>
        <ecNumber evidence="2">2.7.13.3</ecNumber>
    </recommendedName>
</protein>
<dbReference type="PROSITE" id="PS50110">
    <property type="entry name" value="RESPONSE_REGULATORY"/>
    <property type="match status" value="2"/>
</dbReference>
<dbReference type="Gene3D" id="1.10.287.130">
    <property type="match status" value="1"/>
</dbReference>
<reference evidence="9 10" key="1">
    <citation type="submission" date="2020-12" db="EMBL/GenBank/DDBJ databases">
        <title>Novel Thalassolituus-related marine hydrocarbonoclastic bacteria mediated algae-derived hydrocarbons mineralization in twilight zone of the northern South China Sea.</title>
        <authorList>
            <person name="Dong C."/>
        </authorList>
    </citation>
    <scope>NUCLEOTIDE SEQUENCE [LARGE SCALE GENOMIC DNA]</scope>
    <source>
        <strain evidence="9 10">IMCC1826</strain>
    </source>
</reference>
<dbReference type="InterPro" id="IPR036097">
    <property type="entry name" value="HisK_dim/P_sf"/>
</dbReference>
<dbReference type="SMART" id="SM00448">
    <property type="entry name" value="REC"/>
    <property type="match status" value="2"/>
</dbReference>
<dbReference type="InterPro" id="IPR036890">
    <property type="entry name" value="HATPase_C_sf"/>
</dbReference>
<evidence type="ECO:0000256" key="3">
    <source>
        <dbReference type="ARBA" id="ARBA00022553"/>
    </source>
</evidence>
<sequence length="538" mass="59205">MNGLSASMTFDDILPERIVLLVVDDDPAVLEVTRLILGRYQYQGRPVEILEALSAAEARTILQQRDDIAVLLLDVVMESDDAGLRLVEYIRTDLNNFRLRILLRTGQPGYAPERQVVQDYDINDYLMKADASQSRMIIAVTTAVRGYFDILRAEAMALKAQVSQQASMAKTQFLAHMSHEIRTPLNGVVGLVALLSDTSLSDEQKALIQDLRHASDALMGVVNDVLDVSKIEAGKLELYSESFRISNLIERVAAVFMAPLKARHIQFDVDAAEVPDLWMRGDGQRIQQILINYLSNAQKFTPDGGRIVFRVQCRQQDSGSWSLFAEVEDSGIGIRPGRLASIFEAYEQESAETSARYGGTGLGLSLSRSLAELMGGKVGADSQQGRGSRFWLMVPLKEDEACSEIPEAQTMDNVTVLAGVHILLAEDDQTSQKVLCRTLQNHGASIECFFDGQALLDSDGFMAADAILLDYHMPRLDGPATARALRGAGYDGFILALTGAVTEDDREQCLMAGMNDVVTKPIDRHKLVALIAAYDKKD</sequence>
<dbReference type="InterPro" id="IPR003594">
    <property type="entry name" value="HATPase_dom"/>
</dbReference>
<dbReference type="SMART" id="SM00388">
    <property type="entry name" value="HisKA"/>
    <property type="match status" value="1"/>
</dbReference>
<keyword evidence="4" id="KW-0808">Transferase</keyword>
<evidence type="ECO:0000256" key="2">
    <source>
        <dbReference type="ARBA" id="ARBA00012438"/>
    </source>
</evidence>
<keyword evidence="10" id="KW-1185">Reference proteome</keyword>
<dbReference type="CDD" id="cd17546">
    <property type="entry name" value="REC_hyHK_CKI1_RcsC-like"/>
    <property type="match status" value="1"/>
</dbReference>
<accession>A0ABS7ZLI9</accession>
<keyword evidence="3 6" id="KW-0597">Phosphoprotein</keyword>
<dbReference type="EMBL" id="JAEDAH010000013">
    <property type="protein sequence ID" value="MCA6062591.1"/>
    <property type="molecule type" value="Genomic_DNA"/>
</dbReference>
<feature type="domain" description="Histidine kinase" evidence="7">
    <location>
        <begin position="176"/>
        <end position="398"/>
    </location>
</feature>
<dbReference type="PROSITE" id="PS50109">
    <property type="entry name" value="HIS_KIN"/>
    <property type="match status" value="1"/>
</dbReference>
<feature type="modified residue" description="4-aspartylphosphate" evidence="6">
    <location>
        <position position="74"/>
    </location>
</feature>
<evidence type="ECO:0000256" key="1">
    <source>
        <dbReference type="ARBA" id="ARBA00000085"/>
    </source>
</evidence>
<dbReference type="SMART" id="SM00387">
    <property type="entry name" value="HATPase_c"/>
    <property type="match status" value="1"/>
</dbReference>
<evidence type="ECO:0000256" key="6">
    <source>
        <dbReference type="PROSITE-ProRule" id="PRU00169"/>
    </source>
</evidence>
<dbReference type="InterPro" id="IPR011006">
    <property type="entry name" value="CheY-like_superfamily"/>
</dbReference>
<dbReference type="CDD" id="cd00156">
    <property type="entry name" value="REC"/>
    <property type="match status" value="1"/>
</dbReference>
<dbReference type="EC" id="2.7.13.3" evidence="2"/>
<evidence type="ECO:0000256" key="4">
    <source>
        <dbReference type="ARBA" id="ARBA00022679"/>
    </source>
</evidence>
<dbReference type="Proteomes" id="UP000714380">
    <property type="component" value="Unassembled WGS sequence"/>
</dbReference>
<comment type="catalytic activity">
    <reaction evidence="1">
        <text>ATP + protein L-histidine = ADP + protein N-phospho-L-histidine.</text>
        <dbReference type="EC" id="2.7.13.3"/>
    </reaction>
</comment>